<dbReference type="AlphaFoldDB" id="A0A9D1UB10"/>
<evidence type="ECO:0000256" key="1">
    <source>
        <dbReference type="SAM" id="Phobius"/>
    </source>
</evidence>
<evidence type="ECO:0000313" key="3">
    <source>
        <dbReference type="Proteomes" id="UP000824264"/>
    </source>
</evidence>
<keyword evidence="1" id="KW-0472">Membrane</keyword>
<dbReference type="Proteomes" id="UP000824264">
    <property type="component" value="Unassembled WGS sequence"/>
</dbReference>
<proteinExistence type="predicted"/>
<comment type="caution">
    <text evidence="2">The sequence shown here is derived from an EMBL/GenBank/DDBJ whole genome shotgun (WGS) entry which is preliminary data.</text>
</comment>
<dbReference type="EMBL" id="DXGI01000446">
    <property type="protein sequence ID" value="HIW79830.1"/>
    <property type="molecule type" value="Genomic_DNA"/>
</dbReference>
<name>A0A9D1UB10_9BACT</name>
<keyword evidence="1" id="KW-1133">Transmembrane helix</keyword>
<organism evidence="2 3">
    <name type="scientific">Candidatus Bilophila faecipullorum</name>
    <dbReference type="NCBI Taxonomy" id="2838482"/>
    <lineage>
        <taxon>Bacteria</taxon>
        <taxon>Pseudomonadati</taxon>
        <taxon>Thermodesulfobacteriota</taxon>
        <taxon>Desulfovibrionia</taxon>
        <taxon>Desulfovibrionales</taxon>
        <taxon>Desulfovibrionaceae</taxon>
        <taxon>Bilophila</taxon>
    </lineage>
</organism>
<reference evidence="2" key="1">
    <citation type="journal article" date="2021" name="PeerJ">
        <title>Extensive microbial diversity within the chicken gut microbiome revealed by metagenomics and culture.</title>
        <authorList>
            <person name="Gilroy R."/>
            <person name="Ravi A."/>
            <person name="Getino M."/>
            <person name="Pursley I."/>
            <person name="Horton D.L."/>
            <person name="Alikhan N.F."/>
            <person name="Baker D."/>
            <person name="Gharbi K."/>
            <person name="Hall N."/>
            <person name="Watson M."/>
            <person name="Adriaenssens E.M."/>
            <person name="Foster-Nyarko E."/>
            <person name="Jarju S."/>
            <person name="Secka A."/>
            <person name="Antonio M."/>
            <person name="Oren A."/>
            <person name="Chaudhuri R.R."/>
            <person name="La Ragione R."/>
            <person name="Hildebrand F."/>
            <person name="Pallen M.J."/>
        </authorList>
    </citation>
    <scope>NUCLEOTIDE SEQUENCE</scope>
    <source>
        <strain evidence="2">ChiSxjej5B17-1746</strain>
    </source>
</reference>
<accession>A0A9D1UB10</accession>
<reference evidence="2" key="2">
    <citation type="submission" date="2021-04" db="EMBL/GenBank/DDBJ databases">
        <authorList>
            <person name="Gilroy R."/>
        </authorList>
    </citation>
    <scope>NUCLEOTIDE SEQUENCE</scope>
    <source>
        <strain evidence="2">ChiSxjej5B17-1746</strain>
    </source>
</reference>
<keyword evidence="1" id="KW-0812">Transmembrane</keyword>
<sequence length="125" mass="13382">MIFQQRKRMATACRRISILLLAAVFAFSLLCGTIGRVSAPTATLYDAAGVLCELQRDAPALTEGNDESSSVQIVLEGFLLVLCFMAYVGLPVASPTALPARAFAAPRRADFWGLIPLSLAPPRLT</sequence>
<feature type="transmembrane region" description="Helical" evidence="1">
    <location>
        <begin position="78"/>
        <end position="98"/>
    </location>
</feature>
<protein>
    <submittedName>
        <fullName evidence="2">Uncharacterized protein</fullName>
    </submittedName>
</protein>
<evidence type="ECO:0000313" key="2">
    <source>
        <dbReference type="EMBL" id="HIW79830.1"/>
    </source>
</evidence>
<gene>
    <name evidence="2" type="ORF">H9874_11920</name>
</gene>